<evidence type="ECO:0000256" key="3">
    <source>
        <dbReference type="ARBA" id="ARBA00022605"/>
    </source>
</evidence>
<evidence type="ECO:0000313" key="11">
    <source>
        <dbReference type="EMBL" id="UOF00764.1"/>
    </source>
</evidence>
<dbReference type="CDD" id="cd08195">
    <property type="entry name" value="DHQS"/>
    <property type="match status" value="1"/>
</dbReference>
<keyword evidence="4" id="KW-0479">Metal-binding</keyword>
<keyword evidence="3" id="KW-0028">Amino-acid biosynthesis</keyword>
<dbReference type="InterPro" id="IPR050071">
    <property type="entry name" value="Dehydroquinate_synthase"/>
</dbReference>
<dbReference type="PIRSF" id="PIRSF001455">
    <property type="entry name" value="DHQ_synth"/>
    <property type="match status" value="1"/>
</dbReference>
<comment type="cofactor">
    <cofactor evidence="2">
        <name>Co(2+)</name>
        <dbReference type="ChEBI" id="CHEBI:48828"/>
    </cofactor>
</comment>
<dbReference type="RefSeq" id="WP_243536938.1">
    <property type="nucleotide sequence ID" value="NZ_CP093442.1"/>
</dbReference>
<evidence type="ECO:0000256" key="8">
    <source>
        <dbReference type="ARBA" id="ARBA00023285"/>
    </source>
</evidence>
<evidence type="ECO:0000256" key="2">
    <source>
        <dbReference type="ARBA" id="ARBA00001941"/>
    </source>
</evidence>
<feature type="domain" description="3-dehydroquinate synthase N-terminal" evidence="9">
    <location>
        <begin position="48"/>
        <end position="157"/>
    </location>
</feature>
<evidence type="ECO:0000259" key="9">
    <source>
        <dbReference type="Pfam" id="PF01761"/>
    </source>
</evidence>
<keyword evidence="5" id="KW-0520">NAD</keyword>
<protein>
    <submittedName>
        <fullName evidence="11">3-dehydroquinate synthase</fullName>
    </submittedName>
</protein>
<dbReference type="Pfam" id="PF01761">
    <property type="entry name" value="DHQ_synthase"/>
    <property type="match status" value="1"/>
</dbReference>
<name>A0ABY4C8G1_9BACT</name>
<evidence type="ECO:0000256" key="7">
    <source>
        <dbReference type="ARBA" id="ARBA00023239"/>
    </source>
</evidence>
<dbReference type="EMBL" id="CP093442">
    <property type="protein sequence ID" value="UOF00764.1"/>
    <property type="molecule type" value="Genomic_DNA"/>
</dbReference>
<evidence type="ECO:0000256" key="1">
    <source>
        <dbReference type="ARBA" id="ARBA00001911"/>
    </source>
</evidence>
<evidence type="ECO:0000256" key="6">
    <source>
        <dbReference type="ARBA" id="ARBA00023141"/>
    </source>
</evidence>
<dbReference type="Gene3D" id="3.40.50.1970">
    <property type="match status" value="1"/>
</dbReference>
<sequence>MKSSLVFAHNFPKAKDIGDEVLVIYDQILAKRSKDFQKWIQSFPLSYPVSAGEELKSVAAFPKHISSIVKICENASSRKLKVLAIGGGSVGDFAGFVASILKRGVGLVHMPSTWLAAIDSAHGGKTALNVGGAKNQIGTFYPAEKIFLVKKLLLAQPAVRSFEGFGELLKISIIQGGVLWKQLSQNREITHDVLWKHLKAAIEAKNRVVQKDPEEKSGHRHLLNLGHTVGHVFEADGQIPHGVAINYGLSFALQWSLEKKIMSQSVYNKMMSAAVMGYLLSPHRDQLISTSPSKIKKYRSLLLSDKKKTQTETVRFIFVKAPGQCVIQEVGVDDILNEMCRQAEEEDIDG</sequence>
<evidence type="ECO:0000313" key="12">
    <source>
        <dbReference type="Proteomes" id="UP000830116"/>
    </source>
</evidence>
<dbReference type="InterPro" id="IPR030963">
    <property type="entry name" value="DHQ_synth_fam"/>
</dbReference>
<comment type="cofactor">
    <cofactor evidence="1">
        <name>NAD(+)</name>
        <dbReference type="ChEBI" id="CHEBI:57540"/>
    </cofactor>
</comment>
<organism evidence="11 12">
    <name type="scientific">Bdellovibrio reynosensis</name>
    <dbReference type="NCBI Taxonomy" id="2835041"/>
    <lineage>
        <taxon>Bacteria</taxon>
        <taxon>Pseudomonadati</taxon>
        <taxon>Bdellovibrionota</taxon>
        <taxon>Bdellovibrionia</taxon>
        <taxon>Bdellovibrionales</taxon>
        <taxon>Pseudobdellovibrionaceae</taxon>
        <taxon>Bdellovibrio</taxon>
    </lineage>
</organism>
<dbReference type="InterPro" id="IPR030960">
    <property type="entry name" value="DHQS/DOIS_N"/>
</dbReference>
<evidence type="ECO:0000259" key="10">
    <source>
        <dbReference type="Pfam" id="PF24621"/>
    </source>
</evidence>
<dbReference type="Pfam" id="PF24621">
    <property type="entry name" value="DHQS_C"/>
    <property type="match status" value="1"/>
</dbReference>
<keyword evidence="7" id="KW-0456">Lyase</keyword>
<evidence type="ECO:0000256" key="4">
    <source>
        <dbReference type="ARBA" id="ARBA00022723"/>
    </source>
</evidence>
<dbReference type="Proteomes" id="UP000830116">
    <property type="component" value="Chromosome"/>
</dbReference>
<dbReference type="PANTHER" id="PTHR43622:SF7">
    <property type="entry name" value="3-DEHYDROQUINATE SYNTHASE, CHLOROPLASTIC"/>
    <property type="match status" value="1"/>
</dbReference>
<dbReference type="SUPFAM" id="SSF56796">
    <property type="entry name" value="Dehydroquinate synthase-like"/>
    <property type="match status" value="1"/>
</dbReference>
<evidence type="ECO:0000256" key="5">
    <source>
        <dbReference type="ARBA" id="ARBA00023027"/>
    </source>
</evidence>
<dbReference type="Gene3D" id="1.20.1090.10">
    <property type="entry name" value="Dehydroquinate synthase-like - alpha domain"/>
    <property type="match status" value="1"/>
</dbReference>
<reference evidence="11" key="1">
    <citation type="submission" date="2022-03" db="EMBL/GenBank/DDBJ databases">
        <title>Genome Identification and Characterization of new species Bdellovibrio reynosense LBG001 sp. nov. from a Mexico soil sample.</title>
        <authorList>
            <person name="Camilli A."/>
            <person name="Ajao Y."/>
            <person name="Guo X."/>
        </authorList>
    </citation>
    <scope>NUCLEOTIDE SEQUENCE</scope>
    <source>
        <strain evidence="11">LBG001</strain>
    </source>
</reference>
<feature type="domain" description="3-dehydroquinate synthase C-terminal" evidence="10">
    <location>
        <begin position="164"/>
        <end position="307"/>
    </location>
</feature>
<dbReference type="PANTHER" id="PTHR43622">
    <property type="entry name" value="3-DEHYDROQUINATE SYNTHASE"/>
    <property type="match status" value="1"/>
</dbReference>
<proteinExistence type="predicted"/>
<keyword evidence="6" id="KW-0057">Aromatic amino acid biosynthesis</keyword>
<keyword evidence="12" id="KW-1185">Reference proteome</keyword>
<accession>A0ABY4C8G1</accession>
<gene>
    <name evidence="11" type="ORF">MNR06_13760</name>
</gene>
<dbReference type="InterPro" id="IPR056179">
    <property type="entry name" value="DHQS_C"/>
</dbReference>
<keyword evidence="8" id="KW-0170">Cobalt</keyword>